<dbReference type="InterPro" id="IPR005644">
    <property type="entry name" value="NolW-like"/>
</dbReference>
<feature type="compositionally biased region" description="Low complexity" evidence="6">
    <location>
        <begin position="381"/>
        <end position="402"/>
    </location>
</feature>
<reference evidence="9 10" key="2">
    <citation type="journal article" date="2022" name="Mar. Drugs">
        <title>Bioassay-Guided Fractionation Leads to the Detection of Cholic Acid Generated by the Rare Thalassomonas sp.</title>
        <authorList>
            <person name="Pheiffer F."/>
            <person name="Schneider Y.K."/>
            <person name="Hansen E.H."/>
            <person name="Andersen J.H."/>
            <person name="Isaksson J."/>
            <person name="Busche T."/>
            <person name="R C."/>
            <person name="Kalinowski J."/>
            <person name="Zyl L.V."/>
            <person name="Trindade M."/>
        </authorList>
    </citation>
    <scope>NUCLEOTIDE SEQUENCE [LARGE SCALE GENOMIC DNA]</scope>
    <source>
        <strain evidence="9 10">A5K-106</strain>
    </source>
</reference>
<evidence type="ECO:0000256" key="5">
    <source>
        <dbReference type="RuleBase" id="RU004004"/>
    </source>
</evidence>
<dbReference type="InterPro" id="IPR004845">
    <property type="entry name" value="T2SS_GspD_CS"/>
</dbReference>
<evidence type="ECO:0000256" key="1">
    <source>
        <dbReference type="ARBA" id="ARBA00004370"/>
    </source>
</evidence>
<evidence type="ECO:0000313" key="10">
    <source>
        <dbReference type="Proteomes" id="UP000032568"/>
    </source>
</evidence>
<evidence type="ECO:0000256" key="3">
    <source>
        <dbReference type="ARBA" id="ARBA00023136"/>
    </source>
</evidence>
<evidence type="ECO:0000259" key="8">
    <source>
        <dbReference type="Pfam" id="PF03958"/>
    </source>
</evidence>
<evidence type="ECO:0000256" key="2">
    <source>
        <dbReference type="ARBA" id="ARBA00022729"/>
    </source>
</evidence>
<evidence type="ECO:0000259" key="7">
    <source>
        <dbReference type="Pfam" id="PF00263"/>
    </source>
</evidence>
<dbReference type="GO" id="GO:0015627">
    <property type="term" value="C:type II protein secretion system complex"/>
    <property type="evidence" value="ECO:0007669"/>
    <property type="project" value="TreeGrafter"/>
</dbReference>
<dbReference type="PANTHER" id="PTHR30332:SF24">
    <property type="entry name" value="SECRETIN GSPD-RELATED"/>
    <property type="match status" value="1"/>
</dbReference>
<organism evidence="9 10">
    <name type="scientific">Thalassomonas actiniarum</name>
    <dbReference type="NCBI Taxonomy" id="485447"/>
    <lineage>
        <taxon>Bacteria</taxon>
        <taxon>Pseudomonadati</taxon>
        <taxon>Pseudomonadota</taxon>
        <taxon>Gammaproteobacteria</taxon>
        <taxon>Alteromonadales</taxon>
        <taxon>Colwelliaceae</taxon>
        <taxon>Thalassomonas</taxon>
    </lineage>
</organism>
<comment type="similarity">
    <text evidence="4">Belongs to the bacterial secretin family.</text>
</comment>
<dbReference type="PANTHER" id="PTHR30332">
    <property type="entry name" value="PROBABLE GENERAL SECRETION PATHWAY PROTEIN D"/>
    <property type="match status" value="1"/>
</dbReference>
<dbReference type="Pfam" id="PF03958">
    <property type="entry name" value="Secretin_N"/>
    <property type="match status" value="1"/>
</dbReference>
<protein>
    <submittedName>
        <fullName evidence="9">General secretion pathway protein GspD</fullName>
    </submittedName>
</protein>
<feature type="domain" description="NolW-like" evidence="8">
    <location>
        <begin position="348"/>
        <end position="443"/>
    </location>
</feature>
<proteinExistence type="inferred from homology"/>
<keyword evidence="5" id="KW-0813">Transport</keyword>
<feature type="domain" description="Type II/III secretion system secretin-like" evidence="7">
    <location>
        <begin position="504"/>
        <end position="668"/>
    </location>
</feature>
<dbReference type="Gene3D" id="3.30.1370.120">
    <property type="match status" value="2"/>
</dbReference>
<keyword evidence="10" id="KW-1185">Reference proteome</keyword>
<name>A0AAF0C4Y2_9GAMM</name>
<dbReference type="InterPro" id="IPR004846">
    <property type="entry name" value="T2SS/T3SS_dom"/>
</dbReference>
<dbReference type="PROSITE" id="PS51257">
    <property type="entry name" value="PROKAR_LIPOPROTEIN"/>
    <property type="match status" value="1"/>
</dbReference>
<dbReference type="PRINTS" id="PR01032">
    <property type="entry name" value="PHAGEIV"/>
</dbReference>
<dbReference type="KEGG" id="tact:SG35_007790"/>
<comment type="subcellular location">
    <subcellularLocation>
        <location evidence="5">Cell outer membrane</location>
    </subcellularLocation>
    <subcellularLocation>
        <location evidence="1">Membrane</location>
    </subcellularLocation>
</comment>
<feature type="region of interest" description="Disordered" evidence="6">
    <location>
        <begin position="375"/>
        <end position="407"/>
    </location>
</feature>
<reference evidence="9 10" key="1">
    <citation type="journal article" date="2015" name="Genome Announc.">
        <title>Draft Genome Sequences of Marine Isolates of Thalassomonas viridans and Thalassomonas actiniarum.</title>
        <authorList>
            <person name="Olonade I."/>
            <person name="van Zyl L.J."/>
            <person name="Trindade M."/>
        </authorList>
    </citation>
    <scope>NUCLEOTIDE SEQUENCE [LARGE SCALE GENOMIC DNA]</scope>
    <source>
        <strain evidence="9 10">A5K-106</strain>
    </source>
</reference>
<evidence type="ECO:0000313" key="9">
    <source>
        <dbReference type="EMBL" id="WDE00526.1"/>
    </source>
</evidence>
<dbReference type="PROSITE" id="PS00875">
    <property type="entry name" value="T2SP_D"/>
    <property type="match status" value="1"/>
</dbReference>
<dbReference type="GO" id="GO:0009279">
    <property type="term" value="C:cell outer membrane"/>
    <property type="evidence" value="ECO:0007669"/>
    <property type="project" value="UniProtKB-SubCell"/>
</dbReference>
<dbReference type="InterPro" id="IPR001775">
    <property type="entry name" value="GspD/PilQ"/>
</dbReference>
<evidence type="ECO:0000256" key="4">
    <source>
        <dbReference type="RuleBase" id="RU004003"/>
    </source>
</evidence>
<gene>
    <name evidence="9" type="ORF">SG35_007790</name>
</gene>
<dbReference type="Proteomes" id="UP000032568">
    <property type="component" value="Chromosome"/>
</dbReference>
<dbReference type="InterPro" id="IPR038591">
    <property type="entry name" value="NolW-like_sf"/>
</dbReference>
<dbReference type="GO" id="GO:0009306">
    <property type="term" value="P:protein secretion"/>
    <property type="evidence" value="ECO:0007669"/>
    <property type="project" value="InterPro"/>
</dbReference>
<keyword evidence="3" id="KW-0472">Membrane</keyword>
<dbReference type="InterPro" id="IPR050810">
    <property type="entry name" value="Bact_Secretion_Sys_Channel"/>
</dbReference>
<sequence length="690" mass="75516">MNITYKHPLTLSLIIALTLSGCATGPEEKFSPRGSYLQGGKIENKQSEGEARQQSGAVVSEEQKDKEKFRFVTPLKLNTQQAVVADDVLNLFNEQNLLKITADSLPLKDYLHHVLGEQLNVSYVLADEVNKDGKAVTLNLQDEISARKLFTLTEEVLAKRDYVIRYDDGIFYIHQNDGGKSKGDIVYGYGKDMLDIPNSSAEIIQMVPFEYGMQQSLGNTLRVLLGVKSIPDKDRNSITVQGKRKDIVKALELIRLMDRPTLRDRQIGLFNSTFIDGNEITKKLQELLGQEGISVSKGASSQSALSVVSLDKQGTLIFFANNQQIINRAVFWAEQIDQPLKTNEKQYFIYAPRYSRAVDMGESLEALISNTGGGSLGRAGSSTSATSQNQSAAANRRTSRSASSEKMKMVVDERANSLIFYSTGEDYQQLLPLIKRLDVLPKQVMLEVMIAEVTLTDEFKQGVEFAFSRGSYGFSTAGAFMGDGFGGLSYLLKGSDGQIAAELLQTNSLVNLLSKPSLVVRDGVSASINVGTDIPIVGETTSDPISGDNQTTAIEYRKTGVELTVTPTVNAQGVILMEIKQKISNQVEVGATTAISPSVFERSVDTEVVAESGQTIILAGLISENRTQKDSKVPFFGDLPFIGGLFKANTDAGDKTELVVLVTPRVIESADEWSDIKERFTQGLEKLTLD</sequence>
<keyword evidence="2" id="KW-0732">Signal</keyword>
<accession>A0AAF0C4Y2</accession>
<evidence type="ECO:0000256" key="6">
    <source>
        <dbReference type="SAM" id="MobiDB-lite"/>
    </source>
</evidence>
<dbReference type="EMBL" id="CP059735">
    <property type="protein sequence ID" value="WDE00526.1"/>
    <property type="molecule type" value="Genomic_DNA"/>
</dbReference>
<dbReference type="PRINTS" id="PR00811">
    <property type="entry name" value="BCTERIALGSPD"/>
</dbReference>
<dbReference type="Pfam" id="PF00263">
    <property type="entry name" value="Secretin"/>
    <property type="match status" value="1"/>
</dbReference>
<dbReference type="AlphaFoldDB" id="A0AAF0C4Y2"/>
<dbReference type="RefSeq" id="WP_044830702.1">
    <property type="nucleotide sequence ID" value="NZ_CP059735.1"/>
</dbReference>